<dbReference type="HOGENOM" id="CLU_000445_69_17_10"/>
<dbReference type="InterPro" id="IPR011006">
    <property type="entry name" value="CheY-like_superfamily"/>
</dbReference>
<dbReference type="InterPro" id="IPR050595">
    <property type="entry name" value="Bact_response_regulator"/>
</dbReference>
<dbReference type="PANTHER" id="PTHR44591:SF3">
    <property type="entry name" value="RESPONSE REGULATORY DOMAIN-CONTAINING PROTEIN"/>
    <property type="match status" value="1"/>
</dbReference>
<evidence type="ECO:0000313" key="5">
    <source>
        <dbReference type="Proteomes" id="UP000002774"/>
    </source>
</evidence>
<dbReference type="SMART" id="SM00448">
    <property type="entry name" value="REC"/>
    <property type="match status" value="1"/>
</dbReference>
<dbReference type="InterPro" id="IPR001789">
    <property type="entry name" value="Sig_transdc_resp-reg_receiver"/>
</dbReference>
<feature type="domain" description="Response regulatory" evidence="3">
    <location>
        <begin position="4"/>
        <end position="117"/>
    </location>
</feature>
<sequence>MSKKIIVIEDNHDILDMIAYILEDEGYQVISSLNSEPLEDVENHKPNLILLDDWLPDSYGHDLCRELKASPATAHIPVLLISSVRNLQEIALECNADGFIRKPFDIEYLISTVRHHLDVKPLETSGH</sequence>
<dbReference type="AlphaFoldDB" id="H1YDG4"/>
<organism evidence="4 5">
    <name type="scientific">Mucilaginibacter paludis DSM 18603</name>
    <dbReference type="NCBI Taxonomy" id="714943"/>
    <lineage>
        <taxon>Bacteria</taxon>
        <taxon>Pseudomonadati</taxon>
        <taxon>Bacteroidota</taxon>
        <taxon>Sphingobacteriia</taxon>
        <taxon>Sphingobacteriales</taxon>
        <taxon>Sphingobacteriaceae</taxon>
        <taxon>Mucilaginibacter</taxon>
    </lineage>
</organism>
<dbReference type="eggNOG" id="COG0745">
    <property type="taxonomic scope" value="Bacteria"/>
</dbReference>
<accession>H1YDG4</accession>
<reference evidence="4" key="1">
    <citation type="submission" date="2011-09" db="EMBL/GenBank/DDBJ databases">
        <title>The permanent draft genome of Mucilaginibacter paludis DSM 18603.</title>
        <authorList>
            <consortium name="US DOE Joint Genome Institute (JGI-PGF)"/>
            <person name="Lucas S."/>
            <person name="Han J."/>
            <person name="Lapidus A."/>
            <person name="Bruce D."/>
            <person name="Goodwin L."/>
            <person name="Pitluck S."/>
            <person name="Peters L."/>
            <person name="Kyrpides N."/>
            <person name="Mavromatis K."/>
            <person name="Ivanova N."/>
            <person name="Mikhailova N."/>
            <person name="Held B."/>
            <person name="Detter J.C."/>
            <person name="Tapia R."/>
            <person name="Han C."/>
            <person name="Land M."/>
            <person name="Hauser L."/>
            <person name="Markowitz V."/>
            <person name="Cheng J.-F."/>
            <person name="Hugenholtz P."/>
            <person name="Woyke T."/>
            <person name="Wu D."/>
            <person name="Tindall B."/>
            <person name="Brambilla E."/>
            <person name="Klenk H.-P."/>
            <person name="Eisen J.A."/>
        </authorList>
    </citation>
    <scope>NUCLEOTIDE SEQUENCE [LARGE SCALE GENOMIC DNA]</scope>
    <source>
        <strain evidence="4">DSM 18603</strain>
    </source>
</reference>
<dbReference type="STRING" id="714943.Mucpa_6115"/>
<evidence type="ECO:0000313" key="4">
    <source>
        <dbReference type="EMBL" id="EHQ30173.1"/>
    </source>
</evidence>
<keyword evidence="5" id="KW-1185">Reference proteome</keyword>
<dbReference type="GO" id="GO:0000160">
    <property type="term" value="P:phosphorelay signal transduction system"/>
    <property type="evidence" value="ECO:0007669"/>
    <property type="project" value="InterPro"/>
</dbReference>
<dbReference type="EMBL" id="CM001403">
    <property type="protein sequence ID" value="EHQ30173.1"/>
    <property type="molecule type" value="Genomic_DNA"/>
</dbReference>
<dbReference type="RefSeq" id="WP_008511715.1">
    <property type="nucleotide sequence ID" value="NZ_CM001403.1"/>
</dbReference>
<dbReference type="Pfam" id="PF00072">
    <property type="entry name" value="Response_reg"/>
    <property type="match status" value="1"/>
</dbReference>
<dbReference type="OrthoDB" id="710898at2"/>
<gene>
    <name evidence="4" type="ORF">Mucpa_6115</name>
</gene>
<feature type="modified residue" description="4-aspartylphosphate" evidence="2">
    <location>
        <position position="52"/>
    </location>
</feature>
<dbReference type="Proteomes" id="UP000002774">
    <property type="component" value="Chromosome"/>
</dbReference>
<evidence type="ECO:0000259" key="3">
    <source>
        <dbReference type="PROSITE" id="PS50110"/>
    </source>
</evidence>
<evidence type="ECO:0000256" key="1">
    <source>
        <dbReference type="ARBA" id="ARBA00022553"/>
    </source>
</evidence>
<dbReference type="Gene3D" id="3.40.50.2300">
    <property type="match status" value="1"/>
</dbReference>
<dbReference type="SUPFAM" id="SSF52172">
    <property type="entry name" value="CheY-like"/>
    <property type="match status" value="1"/>
</dbReference>
<proteinExistence type="predicted"/>
<dbReference type="PANTHER" id="PTHR44591">
    <property type="entry name" value="STRESS RESPONSE REGULATOR PROTEIN 1"/>
    <property type="match status" value="1"/>
</dbReference>
<evidence type="ECO:0000256" key="2">
    <source>
        <dbReference type="PROSITE-ProRule" id="PRU00169"/>
    </source>
</evidence>
<dbReference type="PROSITE" id="PS50110">
    <property type="entry name" value="RESPONSE_REGULATORY"/>
    <property type="match status" value="1"/>
</dbReference>
<protein>
    <submittedName>
        <fullName evidence="4">Response regulator receiver protein</fullName>
    </submittedName>
</protein>
<keyword evidence="1 2" id="KW-0597">Phosphoprotein</keyword>
<name>H1YDG4_9SPHI</name>